<dbReference type="InterPro" id="IPR002104">
    <property type="entry name" value="Integrase_catalytic"/>
</dbReference>
<protein>
    <submittedName>
        <fullName evidence="8">Site-specific integrase</fullName>
    </submittedName>
</protein>
<dbReference type="Proteomes" id="UP001204068">
    <property type="component" value="Unassembled WGS sequence"/>
</dbReference>
<keyword evidence="3 5" id="KW-0238">DNA-binding</keyword>
<gene>
    <name evidence="8" type="ORF">NQ032_03355</name>
</gene>
<dbReference type="PANTHER" id="PTHR30349">
    <property type="entry name" value="PHAGE INTEGRASE-RELATED"/>
    <property type="match status" value="1"/>
</dbReference>
<dbReference type="InterPro" id="IPR004107">
    <property type="entry name" value="Integrase_SAM-like_N"/>
</dbReference>
<dbReference type="EMBL" id="JANILD010000001">
    <property type="protein sequence ID" value="MCQ9302655.1"/>
    <property type="molecule type" value="Genomic_DNA"/>
</dbReference>
<dbReference type="GO" id="GO:0003677">
    <property type="term" value="F:DNA binding"/>
    <property type="evidence" value="ECO:0007669"/>
    <property type="project" value="UniProtKB-UniRule"/>
</dbReference>
<dbReference type="InterPro" id="IPR050090">
    <property type="entry name" value="Tyrosine_recombinase_XerCD"/>
</dbReference>
<evidence type="ECO:0000313" key="9">
    <source>
        <dbReference type="Proteomes" id="UP001204068"/>
    </source>
</evidence>
<organism evidence="8 9">
    <name type="scientific">Mammaliicoccus sciuri</name>
    <name type="common">Staphylococcus sciuri</name>
    <dbReference type="NCBI Taxonomy" id="1296"/>
    <lineage>
        <taxon>Bacteria</taxon>
        <taxon>Bacillati</taxon>
        <taxon>Bacillota</taxon>
        <taxon>Bacilli</taxon>
        <taxon>Bacillales</taxon>
        <taxon>Staphylococcaceae</taxon>
        <taxon>Mammaliicoccus</taxon>
    </lineage>
</organism>
<dbReference type="GO" id="GO:0006310">
    <property type="term" value="P:DNA recombination"/>
    <property type="evidence" value="ECO:0007669"/>
    <property type="project" value="UniProtKB-KW"/>
</dbReference>
<dbReference type="PANTHER" id="PTHR30349:SF64">
    <property type="entry name" value="PROPHAGE INTEGRASE INTD-RELATED"/>
    <property type="match status" value="1"/>
</dbReference>
<dbReference type="Gene3D" id="1.10.150.130">
    <property type="match status" value="1"/>
</dbReference>
<evidence type="ECO:0000259" key="7">
    <source>
        <dbReference type="PROSITE" id="PS51900"/>
    </source>
</evidence>
<evidence type="ECO:0000256" key="4">
    <source>
        <dbReference type="ARBA" id="ARBA00023172"/>
    </source>
</evidence>
<dbReference type="Gene3D" id="1.10.443.10">
    <property type="entry name" value="Intergrase catalytic core"/>
    <property type="match status" value="1"/>
</dbReference>
<evidence type="ECO:0000256" key="1">
    <source>
        <dbReference type="ARBA" id="ARBA00008857"/>
    </source>
</evidence>
<proteinExistence type="inferred from homology"/>
<evidence type="ECO:0000256" key="2">
    <source>
        <dbReference type="ARBA" id="ARBA00022908"/>
    </source>
</evidence>
<dbReference type="InterPro" id="IPR010998">
    <property type="entry name" value="Integrase_recombinase_N"/>
</dbReference>
<dbReference type="SUPFAM" id="SSF56349">
    <property type="entry name" value="DNA breaking-rejoining enzymes"/>
    <property type="match status" value="1"/>
</dbReference>
<feature type="domain" description="Core-binding (CB)" evidence="7">
    <location>
        <begin position="50"/>
        <end position="143"/>
    </location>
</feature>
<evidence type="ECO:0000256" key="5">
    <source>
        <dbReference type="PROSITE-ProRule" id="PRU01248"/>
    </source>
</evidence>
<evidence type="ECO:0000313" key="8">
    <source>
        <dbReference type="EMBL" id="MCQ9302655.1"/>
    </source>
</evidence>
<dbReference type="InterPro" id="IPR013762">
    <property type="entry name" value="Integrase-like_cat_sf"/>
</dbReference>
<comment type="caution">
    <text evidence="8">The sequence shown here is derived from an EMBL/GenBank/DDBJ whole genome shotgun (WGS) entry which is preliminary data.</text>
</comment>
<keyword evidence="4" id="KW-0233">DNA recombination</keyword>
<evidence type="ECO:0000259" key="6">
    <source>
        <dbReference type="PROSITE" id="PS51898"/>
    </source>
</evidence>
<name>A0AAW5LF37_MAMSC</name>
<keyword evidence="2" id="KW-0229">DNA integration</keyword>
<dbReference type="AlphaFoldDB" id="A0AAW5LF37"/>
<sequence>MNISKRGKTWQYDFRYDGNRYRKGGFLTKREATEKGNELYNQLTKGFNLTNDVPFVDYYNSWLSVNKEGQISEKSMLRYKSSIDVFEEKFGDLSINKLTQLKYRELLKEYGEGLYLTPRKGGRTTNSVQKLHLCLRAALQDAVSEGLIFKDPTYKAKPYGTKSSQHESTKFMTIDNYTNLKDYVTGRKELSYLFIYILIITGARFGEVQKLKYSDLIKKDNMIHLPGTKTETSDRTIPITDKEMKYLLKSLKERPIQIDGHIFNSGKGLITNNAVTKVLNKFCLEHQIGAYTLHSIRHTHCSYLLHKGVSIHYISKRLGHANVTTTLSIYSHLLEEIEKEETLKLRNVMDNL</sequence>
<dbReference type="CDD" id="cd01189">
    <property type="entry name" value="INT_ICEBs1_C_like"/>
    <property type="match status" value="1"/>
</dbReference>
<comment type="similarity">
    <text evidence="1">Belongs to the 'phage' integrase family.</text>
</comment>
<dbReference type="GO" id="GO:0015074">
    <property type="term" value="P:DNA integration"/>
    <property type="evidence" value="ECO:0007669"/>
    <property type="project" value="UniProtKB-KW"/>
</dbReference>
<dbReference type="RefSeq" id="WP_185160477.1">
    <property type="nucleotide sequence ID" value="NZ_CP048732.1"/>
</dbReference>
<dbReference type="InterPro" id="IPR011010">
    <property type="entry name" value="DNA_brk_join_enz"/>
</dbReference>
<dbReference type="Pfam" id="PF00589">
    <property type="entry name" value="Phage_integrase"/>
    <property type="match status" value="1"/>
</dbReference>
<dbReference type="InterPro" id="IPR044068">
    <property type="entry name" value="CB"/>
</dbReference>
<reference evidence="8" key="1">
    <citation type="submission" date="2022-07" db="EMBL/GenBank/DDBJ databases">
        <title>Bacterial species isolated from the porcine tonsil microbiota.</title>
        <authorList>
            <person name="Oliveira I.M.F."/>
        </authorList>
    </citation>
    <scope>NUCLEOTIDE SEQUENCE</scope>
    <source>
        <strain evidence="8">8QC2O2</strain>
    </source>
</reference>
<accession>A0AAW5LF37</accession>
<dbReference type="PROSITE" id="PS51900">
    <property type="entry name" value="CB"/>
    <property type="match status" value="1"/>
</dbReference>
<dbReference type="Pfam" id="PF14659">
    <property type="entry name" value="Phage_int_SAM_3"/>
    <property type="match status" value="1"/>
</dbReference>
<evidence type="ECO:0000256" key="3">
    <source>
        <dbReference type="ARBA" id="ARBA00023125"/>
    </source>
</evidence>
<feature type="domain" description="Tyr recombinase" evidence="6">
    <location>
        <begin position="167"/>
        <end position="344"/>
    </location>
</feature>
<dbReference type="PROSITE" id="PS51898">
    <property type="entry name" value="TYR_RECOMBINASE"/>
    <property type="match status" value="1"/>
</dbReference>